<dbReference type="GO" id="GO:0005789">
    <property type="term" value="C:endoplasmic reticulum membrane"/>
    <property type="evidence" value="ECO:0007669"/>
    <property type="project" value="UniProtKB-SubCell"/>
</dbReference>
<evidence type="ECO:0000256" key="12">
    <source>
        <dbReference type="ARBA" id="ARBA00023136"/>
    </source>
</evidence>
<dbReference type="FunFam" id="2.60.40.790:FF:000013">
    <property type="entry name" value="Very-long-chain (3R)-3-hydroxyacyl-CoA dehydratase"/>
    <property type="match status" value="1"/>
</dbReference>
<evidence type="ECO:0000256" key="16">
    <source>
        <dbReference type="RuleBase" id="RU363109"/>
    </source>
</evidence>
<comment type="catalytic activity">
    <reaction evidence="16">
        <text>a very-long-chain (3R)-3-hydroxyacyl-CoA = a very-long-chain (2E)-enoyl-CoA + H2O</text>
        <dbReference type="Rhea" id="RHEA:45812"/>
        <dbReference type="ChEBI" id="CHEBI:15377"/>
        <dbReference type="ChEBI" id="CHEBI:83728"/>
        <dbReference type="ChEBI" id="CHEBI:85440"/>
        <dbReference type="EC" id="4.2.1.134"/>
    </reaction>
</comment>
<evidence type="ECO:0000313" key="20">
    <source>
        <dbReference type="Proteomes" id="UP001163046"/>
    </source>
</evidence>
<evidence type="ECO:0000256" key="6">
    <source>
        <dbReference type="ARBA" id="ARBA00022692"/>
    </source>
</evidence>
<reference evidence="19" key="1">
    <citation type="submission" date="2023-01" db="EMBL/GenBank/DDBJ databases">
        <title>Genome assembly of the deep-sea coral Lophelia pertusa.</title>
        <authorList>
            <person name="Herrera S."/>
            <person name="Cordes E."/>
        </authorList>
    </citation>
    <scope>NUCLEOTIDE SEQUENCE</scope>
    <source>
        <strain evidence="19">USNM1676648</strain>
        <tissue evidence="19">Polyp</tissue>
    </source>
</reference>
<evidence type="ECO:0000259" key="18">
    <source>
        <dbReference type="PROSITE" id="PS51203"/>
    </source>
</evidence>
<comment type="caution">
    <text evidence="16">Lacks conserved residue(s) required for the propagation of feature annotation.</text>
</comment>
<evidence type="ECO:0000256" key="13">
    <source>
        <dbReference type="ARBA" id="ARBA00023160"/>
    </source>
</evidence>
<gene>
    <name evidence="19" type="primary">PTPLAD1</name>
    <name evidence="19" type="ORF">OS493_002543</name>
</gene>
<comment type="similarity">
    <text evidence="3 16">Belongs to the very long-chain fatty acids dehydratase HACD family.</text>
</comment>
<evidence type="ECO:0000256" key="7">
    <source>
        <dbReference type="ARBA" id="ARBA00022824"/>
    </source>
</evidence>
<dbReference type="SUPFAM" id="SSF49764">
    <property type="entry name" value="HSP20-like chaperones"/>
    <property type="match status" value="1"/>
</dbReference>
<keyword evidence="20" id="KW-1185">Reference proteome</keyword>
<dbReference type="Gene3D" id="2.60.40.790">
    <property type="match status" value="1"/>
</dbReference>
<keyword evidence="12 16" id="KW-0472">Membrane</keyword>
<comment type="function">
    <text evidence="16">Catalyzes the third of the four reactions of the long-chain fatty acids elongation cycle. This endoplasmic reticulum-bound enzymatic process, allows the addition of two carbons to the chain of long- and very long-chain fatty acids/VLCFAs per cycle. This enzyme catalyzes the dehydration of the 3-hydroxyacyl-CoA intermediate into trans-2,3-enoyl-CoA, within each cycle of fatty acid elongation. Thereby, it participates to the production of VLCFAs of different chain lengths that are involved in multiple biological processes as precursors of membrane lipids and lipid mediators.</text>
</comment>
<dbReference type="OrthoDB" id="2157530at2759"/>
<evidence type="ECO:0000256" key="17">
    <source>
        <dbReference type="SAM" id="Coils"/>
    </source>
</evidence>
<evidence type="ECO:0000256" key="8">
    <source>
        <dbReference type="ARBA" id="ARBA00022832"/>
    </source>
</evidence>
<comment type="caution">
    <text evidence="19">The sequence shown here is derived from an EMBL/GenBank/DDBJ whole genome shotgun (WGS) entry which is preliminary data.</text>
</comment>
<keyword evidence="13 16" id="KW-0275">Fatty acid biosynthesis</keyword>
<keyword evidence="10 17" id="KW-0175">Coiled coil</keyword>
<keyword evidence="8 16" id="KW-0276">Fatty acid metabolism</keyword>
<evidence type="ECO:0000256" key="3">
    <source>
        <dbReference type="ARBA" id="ARBA00007811"/>
    </source>
</evidence>
<evidence type="ECO:0000256" key="5">
    <source>
        <dbReference type="ARBA" id="ARBA00022516"/>
    </source>
</evidence>
<sequence length="428" mass="49351">MAVFKPIIRWAQSKERLFLTLELTDVKYPAVELTSSRLVFQGFGHGARGEQQYHVDINFYKPVDITASSHKVLERYVEFSIAKVPGEHEFWPRLIVDEQKPAWLKVNFDRWQSKDTSDSEKEEQEQQAKLENLMAESKAMELDLDNEIERTKKKVFFLYYSNTFFRFIRTFYLVVYNLMQGGLFLYVTSVLLSRVFFQGTGAFSEAYDTVSDVLASCQLASFLEVIHPVIGIVRTGALAPFMQVFGRNLVLFLVVVANEELHKQAAVFGLFLVWSLIEVVRYPFYASQVVGIRIEPLIWLRYTMWIPLYPLGILFEGNGLQSPSPSPILFVPSGTEASYCPQDYLKYSGKDRKQPFFQKNGQVFFRKSNRYLDSPGINKKNCLSGLFDLDKYRMRQAWEVLVPENPVHQGRPGREGCKESVFCESGDI</sequence>
<feature type="domain" description="CS" evidence="18">
    <location>
        <begin position="3"/>
        <end position="95"/>
    </location>
</feature>
<evidence type="ECO:0000313" key="19">
    <source>
        <dbReference type="EMBL" id="KAJ7365822.1"/>
    </source>
</evidence>
<keyword evidence="9 16" id="KW-1133">Transmembrane helix</keyword>
<evidence type="ECO:0000256" key="4">
    <source>
        <dbReference type="ARBA" id="ARBA00013122"/>
    </source>
</evidence>
<organism evidence="19 20">
    <name type="scientific">Desmophyllum pertusum</name>
    <dbReference type="NCBI Taxonomy" id="174260"/>
    <lineage>
        <taxon>Eukaryota</taxon>
        <taxon>Metazoa</taxon>
        <taxon>Cnidaria</taxon>
        <taxon>Anthozoa</taxon>
        <taxon>Hexacorallia</taxon>
        <taxon>Scleractinia</taxon>
        <taxon>Caryophylliina</taxon>
        <taxon>Caryophylliidae</taxon>
        <taxon>Desmophyllum</taxon>
    </lineage>
</organism>
<dbReference type="PROSITE" id="PS51203">
    <property type="entry name" value="CS"/>
    <property type="match status" value="1"/>
</dbReference>
<dbReference type="InterPro" id="IPR007052">
    <property type="entry name" value="CS_dom"/>
</dbReference>
<evidence type="ECO:0000256" key="9">
    <source>
        <dbReference type="ARBA" id="ARBA00022989"/>
    </source>
</evidence>
<dbReference type="InterPro" id="IPR008978">
    <property type="entry name" value="HSP20-like_chaperone"/>
</dbReference>
<keyword evidence="6 16" id="KW-0812">Transmembrane</keyword>
<dbReference type="EC" id="4.2.1.134" evidence="4 16"/>
<evidence type="ECO:0000256" key="1">
    <source>
        <dbReference type="ARBA" id="ARBA00004477"/>
    </source>
</evidence>
<name>A0A9W9YT83_9CNID</name>
<keyword evidence="14 16" id="KW-0456">Lyase</keyword>
<keyword evidence="11 16" id="KW-0443">Lipid metabolism</keyword>
<dbReference type="Pfam" id="PF04387">
    <property type="entry name" value="PTPLA"/>
    <property type="match status" value="1"/>
</dbReference>
<evidence type="ECO:0000256" key="10">
    <source>
        <dbReference type="ARBA" id="ARBA00023054"/>
    </source>
</evidence>
<dbReference type="AlphaFoldDB" id="A0A9W9YT83"/>
<dbReference type="CDD" id="cd06465">
    <property type="entry name" value="p23_hB-ind1_like"/>
    <property type="match status" value="1"/>
</dbReference>
<accession>A0A9W9YT83</accession>
<dbReference type="GO" id="GO:0102158">
    <property type="term" value="F:very-long-chain (3R)-3-hydroxyacyl-CoA dehydratase activity"/>
    <property type="evidence" value="ECO:0007669"/>
    <property type="project" value="UniProtKB-EC"/>
</dbReference>
<evidence type="ECO:0000256" key="11">
    <source>
        <dbReference type="ARBA" id="ARBA00023098"/>
    </source>
</evidence>
<dbReference type="PANTHER" id="PTHR11035">
    <property type="entry name" value="VERY-LONG-CHAIN (3R)-3-HYDROXYACYL-COA DEHYDRATASE"/>
    <property type="match status" value="1"/>
</dbReference>
<comment type="pathway">
    <text evidence="2 16">Lipid metabolism; fatty acid biosynthesis.</text>
</comment>
<evidence type="ECO:0000256" key="14">
    <source>
        <dbReference type="ARBA" id="ARBA00023239"/>
    </source>
</evidence>
<dbReference type="InterPro" id="IPR007482">
    <property type="entry name" value="Tyr_Pase-like_PTPLA"/>
</dbReference>
<keyword evidence="5 16" id="KW-0444">Lipid biosynthesis</keyword>
<evidence type="ECO:0000256" key="15">
    <source>
        <dbReference type="ARBA" id="ARBA00025733"/>
    </source>
</evidence>
<dbReference type="EMBL" id="MU827302">
    <property type="protein sequence ID" value="KAJ7365822.1"/>
    <property type="molecule type" value="Genomic_DNA"/>
</dbReference>
<proteinExistence type="inferred from homology"/>
<dbReference type="GO" id="GO:0042761">
    <property type="term" value="P:very long-chain fatty acid biosynthetic process"/>
    <property type="evidence" value="ECO:0007669"/>
    <property type="project" value="TreeGrafter"/>
</dbReference>
<dbReference type="GO" id="GO:0030497">
    <property type="term" value="P:fatty acid elongation"/>
    <property type="evidence" value="ECO:0007669"/>
    <property type="project" value="TreeGrafter"/>
</dbReference>
<feature type="coiled-coil region" evidence="17">
    <location>
        <begin position="116"/>
        <end position="150"/>
    </location>
</feature>
<dbReference type="GO" id="GO:0030148">
    <property type="term" value="P:sphingolipid biosynthetic process"/>
    <property type="evidence" value="ECO:0007669"/>
    <property type="project" value="TreeGrafter"/>
</dbReference>
<keyword evidence="7 16" id="KW-0256">Endoplasmic reticulum</keyword>
<dbReference type="Proteomes" id="UP001163046">
    <property type="component" value="Unassembled WGS sequence"/>
</dbReference>
<dbReference type="PANTHER" id="PTHR11035:SF35">
    <property type="entry name" value="VERY-LONG-CHAIN (3R)-3-HYDROXYACYL-COA DEHYDRATASE"/>
    <property type="match status" value="1"/>
</dbReference>
<protein>
    <recommendedName>
        <fullName evidence="4 16">Very-long-chain (3R)-3-hydroxyacyl-CoA dehydratase</fullName>
        <ecNumber evidence="4 16">4.2.1.134</ecNumber>
    </recommendedName>
</protein>
<feature type="transmembrane region" description="Helical" evidence="16">
    <location>
        <begin position="171"/>
        <end position="197"/>
    </location>
</feature>
<comment type="subcellular location">
    <subcellularLocation>
        <location evidence="1 16">Endoplasmic reticulum membrane</location>
        <topology evidence="1 16">Multi-pass membrane protein</topology>
    </subcellularLocation>
</comment>
<comment type="similarity">
    <text evidence="15">Belongs to the p23/wos2 family.</text>
</comment>
<evidence type="ECO:0000256" key="2">
    <source>
        <dbReference type="ARBA" id="ARBA00005194"/>
    </source>
</evidence>